<dbReference type="SMART" id="SM00710">
    <property type="entry name" value="PbH1"/>
    <property type="match status" value="4"/>
</dbReference>
<dbReference type="EMBL" id="MK451898">
    <property type="protein sequence ID" value="QEE59981.1"/>
    <property type="molecule type" value="mRNA"/>
</dbReference>
<dbReference type="PANTHER" id="PTHR33928">
    <property type="entry name" value="POLYGALACTURONASE QRT3"/>
    <property type="match status" value="1"/>
</dbReference>
<dbReference type="InterPro" id="IPR006626">
    <property type="entry name" value="PbH1"/>
</dbReference>
<dbReference type="GO" id="GO:0016829">
    <property type="term" value="F:lyase activity"/>
    <property type="evidence" value="ECO:0007669"/>
    <property type="project" value="UniProtKB-KW"/>
</dbReference>
<dbReference type="SUPFAM" id="SSF51126">
    <property type="entry name" value="Pectin lyase-like"/>
    <property type="match status" value="1"/>
</dbReference>
<accession>A0A5B9FYX5</accession>
<dbReference type="AlphaFoldDB" id="A0A5B9FYX5"/>
<sequence length="513" mass="54615">MEATMATKALLFFSMIMGLASLSVVHVYGDHSPAPEAQLSDGHHLDKMRKMQAFRASFVRHDSVSLPPSISPSPSYASGASSAHVYHVTSYGADPTGRSDSTGALLRAISDAVKGQSSGSLMEGIQNLGGARIDLDGGNYRIRQPLRLPATGVGNLMIHGGTLSASDDFPADGYMIDLSASTTSNSAEENRGSLSKDAQQLSSSSSYNYEYITLKDLMLDSNYRGGGIAVINSLRTSIDNCYIAHFTTNGILVRGGHETGIRNSFLGQHITAGGDPGERNFSGTAINLMGNDNAVTDVVIFSAAIGIMVSGQANIFTGVHCYNKATGFGGTGIYLKMPGLTQTRIVNSYMDYTGIVAEDPVQLHISNSFFLGDAYIVLKSINGVAKGVNIVDNMFTGYNKGIEIVQLDESKGSFKDIDQVVVDRNNVRGMNIKATVARGSVKGTGNSWTVDFNGVLLFPNLIRHVQYSLSTAGSQFPSHALRNVSDNRVEIQTDLDVPANVFVTVHQGVASLS</sequence>
<dbReference type="InterPro" id="IPR012334">
    <property type="entry name" value="Pectin_lyas_fold"/>
</dbReference>
<keyword evidence="2" id="KW-0964">Secreted</keyword>
<keyword evidence="4" id="KW-0456">Lyase</keyword>
<dbReference type="PANTHER" id="PTHR33928:SF7">
    <property type="entry name" value="POLYGALACTURONASE QRT3"/>
    <property type="match status" value="1"/>
</dbReference>
<comment type="subcellular location">
    <subcellularLocation>
        <location evidence="1">Secreted</location>
        <location evidence="1">Cell wall</location>
    </subcellularLocation>
</comment>
<name>A0A5B9FYX5_BETPL</name>
<proteinExistence type="evidence at transcript level"/>
<dbReference type="Gene3D" id="2.160.20.10">
    <property type="entry name" value="Single-stranded right-handed beta-helix, Pectin lyase-like"/>
    <property type="match status" value="1"/>
</dbReference>
<dbReference type="InterPro" id="IPR039279">
    <property type="entry name" value="QRT3-like"/>
</dbReference>
<dbReference type="GO" id="GO:0004650">
    <property type="term" value="F:polygalacturonase activity"/>
    <property type="evidence" value="ECO:0007669"/>
    <property type="project" value="InterPro"/>
</dbReference>
<evidence type="ECO:0000256" key="2">
    <source>
        <dbReference type="ARBA" id="ARBA00022512"/>
    </source>
</evidence>
<evidence type="ECO:0000256" key="1">
    <source>
        <dbReference type="ARBA" id="ARBA00004191"/>
    </source>
</evidence>
<feature type="signal peptide" evidence="3">
    <location>
        <begin position="1"/>
        <end position="21"/>
    </location>
</feature>
<organism evidence="4">
    <name type="scientific">Betula platyphylla</name>
    <name type="common">Asian white birch</name>
    <dbReference type="NCBI Taxonomy" id="78630"/>
    <lineage>
        <taxon>Eukaryota</taxon>
        <taxon>Viridiplantae</taxon>
        <taxon>Streptophyta</taxon>
        <taxon>Embryophyta</taxon>
        <taxon>Tracheophyta</taxon>
        <taxon>Spermatophyta</taxon>
        <taxon>Magnoliopsida</taxon>
        <taxon>eudicotyledons</taxon>
        <taxon>Gunneridae</taxon>
        <taxon>Pentapetalae</taxon>
        <taxon>rosids</taxon>
        <taxon>fabids</taxon>
        <taxon>Fagales</taxon>
        <taxon>Betulaceae</taxon>
        <taxon>Betula</taxon>
    </lineage>
</organism>
<keyword evidence="3" id="KW-0732">Signal</keyword>
<reference evidence="4" key="1">
    <citation type="submission" date="2019-01" db="EMBL/GenBank/DDBJ databases">
        <authorList>
            <person name="Zhao H."/>
        </authorList>
    </citation>
    <scope>NUCLEOTIDE SEQUENCE</scope>
</reference>
<protein>
    <submittedName>
        <fullName evidence="4">Pectin lyase-like superfamily protein isoform 1</fullName>
    </submittedName>
</protein>
<keyword evidence="2" id="KW-0134">Cell wall</keyword>
<evidence type="ECO:0000256" key="3">
    <source>
        <dbReference type="SAM" id="SignalP"/>
    </source>
</evidence>
<dbReference type="FunFam" id="2.160.20.10:FF:000046">
    <property type="entry name" value="Polygalacturonase QRT3"/>
    <property type="match status" value="1"/>
</dbReference>
<dbReference type="InterPro" id="IPR011050">
    <property type="entry name" value="Pectin_lyase_fold/virulence"/>
</dbReference>
<feature type="chain" id="PRO_5023058459" evidence="3">
    <location>
        <begin position="22"/>
        <end position="513"/>
    </location>
</feature>
<evidence type="ECO:0000313" key="4">
    <source>
        <dbReference type="EMBL" id="QEE59981.1"/>
    </source>
</evidence>